<dbReference type="EMBL" id="CP103866">
    <property type="protein sequence ID" value="UWE02548.1"/>
    <property type="molecule type" value="Genomic_DNA"/>
</dbReference>
<gene>
    <name evidence="1" type="ORF">NYR52_10335</name>
</gene>
<dbReference type="RefSeq" id="WP_132222101.1">
    <property type="nucleotide sequence ID" value="NZ_CP103866.1"/>
</dbReference>
<name>A0ABY5TYQ8_LACSH</name>
<dbReference type="Proteomes" id="UP001058650">
    <property type="component" value="Chromosome"/>
</dbReference>
<evidence type="ECO:0000313" key="2">
    <source>
        <dbReference type="Proteomes" id="UP001058650"/>
    </source>
</evidence>
<proteinExistence type="predicted"/>
<protein>
    <submittedName>
        <fullName evidence="1">Uncharacterized protein</fullName>
    </submittedName>
</protein>
<sequence>MNIRFQTPHQYVFIHRHVKHLLLLWKKEHKRDLYIVDDETESSLVLRYPGDTYAEMVLQEVEPIFFQRLETDEEAFLAILAATLDYGGRLMAMYVHPERPQSDVYFFEVRDEQIEEIDDDEYPRIIQAFMEEYPDSFAQA</sequence>
<evidence type="ECO:0000313" key="1">
    <source>
        <dbReference type="EMBL" id="UWE02548.1"/>
    </source>
</evidence>
<keyword evidence="2" id="KW-1185">Reference proteome</keyword>
<accession>A0ABY5TYQ8</accession>
<organism evidence="1 2">
    <name type="scientific">Laceyella sacchari</name>
    <name type="common">Thermoactinomyces thalpophilus</name>
    <dbReference type="NCBI Taxonomy" id="37482"/>
    <lineage>
        <taxon>Bacteria</taxon>
        <taxon>Bacillati</taxon>
        <taxon>Bacillota</taxon>
        <taxon>Bacilli</taxon>
        <taxon>Bacillales</taxon>
        <taxon>Thermoactinomycetaceae</taxon>
        <taxon>Laceyella</taxon>
    </lineage>
</organism>
<reference evidence="1" key="1">
    <citation type="submission" date="2022-08" db="EMBL/GenBank/DDBJ databases">
        <title>The complete genome sequence of the thermophilic bacterium Laceyella sacchari FBKL4.010 reveals the basis for tetramethylpyrazine biosynthesis in Moutai-flavor Daqu.</title>
        <authorList>
            <person name="Li D."/>
            <person name="Huang W."/>
            <person name="Wang C."/>
            <person name="Qiu S."/>
        </authorList>
    </citation>
    <scope>NUCLEOTIDE SEQUENCE</scope>
    <source>
        <strain evidence="1">FBKL4.014</strain>
    </source>
</reference>